<keyword evidence="1" id="KW-1133">Transmembrane helix</keyword>
<protein>
    <submittedName>
        <fullName evidence="2">Uncharacterized protein</fullName>
    </submittedName>
</protein>
<evidence type="ECO:0000313" key="2">
    <source>
        <dbReference type="EMBL" id="QHT25766.1"/>
    </source>
</evidence>
<dbReference type="Gene3D" id="3.90.930.1">
    <property type="match status" value="1"/>
</dbReference>
<reference evidence="2" key="1">
    <citation type="journal article" date="2020" name="Nature">
        <title>Giant virus diversity and host interactions through global metagenomics.</title>
        <authorList>
            <person name="Schulz F."/>
            <person name="Roux S."/>
            <person name="Paez-Espino D."/>
            <person name="Jungbluth S."/>
            <person name="Walsh D.A."/>
            <person name="Denef V.J."/>
            <person name="McMahon K.D."/>
            <person name="Konstantinidis K.T."/>
            <person name="Eloe-Fadrosh E.A."/>
            <person name="Kyrpides N.C."/>
            <person name="Woyke T."/>
        </authorList>
    </citation>
    <scope>NUCLEOTIDE SEQUENCE</scope>
    <source>
        <strain evidence="2">GVMAG-M-3300023179-27</strain>
    </source>
</reference>
<dbReference type="EMBL" id="MN739774">
    <property type="protein sequence ID" value="QHT25766.1"/>
    <property type="molecule type" value="Genomic_DNA"/>
</dbReference>
<dbReference type="SUPFAM" id="SSF82185">
    <property type="entry name" value="Histone H3 K4-specific methyltransferase SET7/9 N-terminal domain"/>
    <property type="match status" value="1"/>
</dbReference>
<organism evidence="2">
    <name type="scientific">viral metagenome</name>
    <dbReference type="NCBI Taxonomy" id="1070528"/>
    <lineage>
        <taxon>unclassified sequences</taxon>
        <taxon>metagenomes</taxon>
        <taxon>organismal metagenomes</taxon>
    </lineage>
</organism>
<dbReference type="AlphaFoldDB" id="A0A6C0E9G1"/>
<feature type="transmembrane region" description="Helical" evidence="1">
    <location>
        <begin position="311"/>
        <end position="332"/>
    </location>
</feature>
<keyword evidence="1" id="KW-0472">Membrane</keyword>
<accession>A0A6C0E9G1</accession>
<proteinExistence type="predicted"/>
<sequence length="338" mass="39395">METFNEFNEDKSVASIKSVLNGDKHGTNITVNYELDKTIVQQDNYNCGNLTNSIKTENGYITCEEDFRNNKRTGVFRKFDKDGLLIEEITYKNGLKNGECLTFHSNGNVKTRETYVNNKLDESLSSYEYHENGRIKVEKKWVNLLSCDDVSCLNFYEWDETGKLINYFVNQKDNNIPYSLTTEENDISLKVTKKYNNKTFTEDIYNKTLKESIITKGCVGKFGEDQYISKHIYSEGYLIHEIYYDKDSERHLKYYKSDDKQLKMKYTVVNNNLNGKYLEYDVDGNLTRDTYYHNGIEDKYYCEKQELKDDAIGLIYLSSVVALLIGVTNLVYRLGARS</sequence>
<name>A0A6C0E9G1_9ZZZZ</name>
<evidence type="ECO:0000256" key="1">
    <source>
        <dbReference type="SAM" id="Phobius"/>
    </source>
</evidence>
<keyword evidence="1" id="KW-0812">Transmembrane</keyword>